<dbReference type="Proteomes" id="UP000054144">
    <property type="component" value="Unassembled WGS sequence"/>
</dbReference>
<feature type="compositionally biased region" description="Polar residues" evidence="7">
    <location>
        <begin position="1"/>
        <end position="21"/>
    </location>
</feature>
<feature type="region of interest" description="Disordered" evidence="7">
    <location>
        <begin position="1"/>
        <end position="39"/>
    </location>
</feature>
<dbReference type="AlphaFoldDB" id="A0A0D7A5K5"/>
<proteinExistence type="predicted"/>
<dbReference type="PANTHER" id="PTHR47338:SF29">
    <property type="entry name" value="ZN(2)-C6 FUNGAL-TYPE DOMAIN-CONTAINING PROTEIN"/>
    <property type="match status" value="1"/>
</dbReference>
<organism evidence="9 10">
    <name type="scientific">Fistulina hepatica ATCC 64428</name>
    <dbReference type="NCBI Taxonomy" id="1128425"/>
    <lineage>
        <taxon>Eukaryota</taxon>
        <taxon>Fungi</taxon>
        <taxon>Dikarya</taxon>
        <taxon>Basidiomycota</taxon>
        <taxon>Agaricomycotina</taxon>
        <taxon>Agaricomycetes</taxon>
        <taxon>Agaricomycetidae</taxon>
        <taxon>Agaricales</taxon>
        <taxon>Fistulinaceae</taxon>
        <taxon>Fistulina</taxon>
    </lineage>
</organism>
<evidence type="ECO:0000256" key="5">
    <source>
        <dbReference type="ARBA" id="ARBA00023242"/>
    </source>
</evidence>
<feature type="compositionally biased region" description="Low complexity" evidence="7">
    <location>
        <begin position="22"/>
        <end position="39"/>
    </location>
</feature>
<keyword evidence="10" id="KW-1185">Reference proteome</keyword>
<dbReference type="Gene3D" id="4.10.240.10">
    <property type="entry name" value="Zn(2)-C6 fungal-type DNA-binding domain"/>
    <property type="match status" value="1"/>
</dbReference>
<dbReference type="GO" id="GO:0006351">
    <property type="term" value="P:DNA-templated transcription"/>
    <property type="evidence" value="ECO:0007669"/>
    <property type="project" value="InterPro"/>
</dbReference>
<dbReference type="InterPro" id="IPR001138">
    <property type="entry name" value="Zn2Cys6_DnaBD"/>
</dbReference>
<keyword evidence="4" id="KW-0804">Transcription</keyword>
<dbReference type="EMBL" id="KN882061">
    <property type="protein sequence ID" value="KIY45191.1"/>
    <property type="molecule type" value="Genomic_DNA"/>
</dbReference>
<name>A0A0D7A5K5_9AGAR</name>
<dbReference type="PROSITE" id="PS00463">
    <property type="entry name" value="ZN2_CY6_FUNGAL_1"/>
    <property type="match status" value="1"/>
</dbReference>
<gene>
    <name evidence="9" type="ORF">FISHEDRAFT_76865</name>
</gene>
<dbReference type="Pfam" id="PF04082">
    <property type="entry name" value="Fungal_trans"/>
    <property type="match status" value="1"/>
</dbReference>
<reference evidence="9 10" key="1">
    <citation type="journal article" date="2015" name="Fungal Genet. Biol.">
        <title>Evolution of novel wood decay mechanisms in Agaricales revealed by the genome sequences of Fistulina hepatica and Cylindrobasidium torrendii.</title>
        <authorList>
            <person name="Floudas D."/>
            <person name="Held B.W."/>
            <person name="Riley R."/>
            <person name="Nagy L.G."/>
            <person name="Koehler G."/>
            <person name="Ransdell A.S."/>
            <person name="Younus H."/>
            <person name="Chow J."/>
            <person name="Chiniquy J."/>
            <person name="Lipzen A."/>
            <person name="Tritt A."/>
            <person name="Sun H."/>
            <person name="Haridas S."/>
            <person name="LaButti K."/>
            <person name="Ohm R.A."/>
            <person name="Kues U."/>
            <person name="Blanchette R.A."/>
            <person name="Grigoriev I.V."/>
            <person name="Minto R.E."/>
            <person name="Hibbett D.S."/>
        </authorList>
    </citation>
    <scope>NUCLEOTIDE SEQUENCE [LARGE SCALE GENOMIC DNA]</scope>
    <source>
        <strain evidence="9 10">ATCC 64428</strain>
    </source>
</reference>
<dbReference type="GO" id="GO:0000981">
    <property type="term" value="F:DNA-binding transcription factor activity, RNA polymerase II-specific"/>
    <property type="evidence" value="ECO:0007669"/>
    <property type="project" value="InterPro"/>
</dbReference>
<evidence type="ECO:0000256" key="3">
    <source>
        <dbReference type="ARBA" id="ARBA00023015"/>
    </source>
</evidence>
<sequence length="585" mass="65301">MLAAYPTSSSHFPTSPVSFPMSSTSRAASRSSPTSSGAAARKGRACIPCRERKIKCDAGKPFCDQCLRYNRVEDCDYVDAQGHHKTQELEEEVSRAEARLRQLQDERQQRTGAISCQSSRLPPANPFQYGLDQPSPTLFPSNVLIPSLVSSSTGPPSSEPITPQIIQHMVVNFLPVSCEFGWFLDVTRFQETALLPMDHPDRPGNVLLSAACLWSLHLSPGPQTQVIHDRLLSDTVNLLAREVPLVERPYNIVHFIQAELLMCSFFFRNGKLTEGKYHLSKACSLALSSRLYKREIRQSEFMGTYVPSLAPPIDAIEQGDRIRCFWAVYGYDQVWAIALNAPTNFSNESDIDIPWPKDNYRSSVQSLFSSAGAPTLIQFLYYGHPEPIFSVAECVVKAFVLFGKSKDIMSRWKPGVGDEVPVAISDDFVRHDLLLREFKALLTPLGRMASRVSPSDLSPLLLAYSLVDGAIILLHGLFDTTPTHREIQTAAALDIVNLTQEIDVRQFTYLNPLIGVTVWSGAAHVLFGEIFRLRGSSSSPVETVGVEMMLRQRLDSLLEIMAYFARICPMMQFQLSKLEDMRSCI</sequence>
<evidence type="ECO:0000256" key="4">
    <source>
        <dbReference type="ARBA" id="ARBA00023163"/>
    </source>
</evidence>
<dbReference type="SUPFAM" id="SSF57701">
    <property type="entry name" value="Zn2/Cys6 DNA-binding domain"/>
    <property type="match status" value="1"/>
</dbReference>
<protein>
    <recommendedName>
        <fullName evidence="8">Zn(2)-C6 fungal-type domain-containing protein</fullName>
    </recommendedName>
</protein>
<keyword evidence="6" id="KW-0175">Coiled coil</keyword>
<dbReference type="GO" id="GO:0008270">
    <property type="term" value="F:zinc ion binding"/>
    <property type="evidence" value="ECO:0007669"/>
    <property type="project" value="InterPro"/>
</dbReference>
<dbReference type="InterPro" id="IPR050815">
    <property type="entry name" value="TF_fung"/>
</dbReference>
<dbReference type="GO" id="GO:0003677">
    <property type="term" value="F:DNA binding"/>
    <property type="evidence" value="ECO:0007669"/>
    <property type="project" value="InterPro"/>
</dbReference>
<evidence type="ECO:0000256" key="1">
    <source>
        <dbReference type="ARBA" id="ARBA00004123"/>
    </source>
</evidence>
<comment type="subcellular location">
    <subcellularLocation>
        <location evidence="1">Nucleus</location>
    </subcellularLocation>
</comment>
<evidence type="ECO:0000256" key="2">
    <source>
        <dbReference type="ARBA" id="ARBA00022723"/>
    </source>
</evidence>
<keyword evidence="3" id="KW-0805">Transcription regulation</keyword>
<feature type="coiled-coil region" evidence="6">
    <location>
        <begin position="86"/>
        <end position="113"/>
    </location>
</feature>
<feature type="domain" description="Zn(2)-C6 fungal-type" evidence="8">
    <location>
        <begin position="45"/>
        <end position="77"/>
    </location>
</feature>
<accession>A0A0D7A5K5</accession>
<dbReference type="OrthoDB" id="2309723at2759"/>
<dbReference type="GO" id="GO:0005634">
    <property type="term" value="C:nucleus"/>
    <property type="evidence" value="ECO:0007669"/>
    <property type="project" value="UniProtKB-SubCell"/>
</dbReference>
<evidence type="ECO:0000313" key="9">
    <source>
        <dbReference type="EMBL" id="KIY45191.1"/>
    </source>
</evidence>
<dbReference type="InterPro" id="IPR007219">
    <property type="entry name" value="XnlR_reg_dom"/>
</dbReference>
<dbReference type="CDD" id="cd12148">
    <property type="entry name" value="fungal_TF_MHR"/>
    <property type="match status" value="1"/>
</dbReference>
<evidence type="ECO:0000256" key="7">
    <source>
        <dbReference type="SAM" id="MobiDB-lite"/>
    </source>
</evidence>
<evidence type="ECO:0000313" key="10">
    <source>
        <dbReference type="Proteomes" id="UP000054144"/>
    </source>
</evidence>
<evidence type="ECO:0000256" key="6">
    <source>
        <dbReference type="SAM" id="Coils"/>
    </source>
</evidence>
<evidence type="ECO:0000259" key="8">
    <source>
        <dbReference type="PROSITE" id="PS50048"/>
    </source>
</evidence>
<dbReference type="SMART" id="SM00066">
    <property type="entry name" value="GAL4"/>
    <property type="match status" value="1"/>
</dbReference>
<keyword evidence="5" id="KW-0539">Nucleus</keyword>
<dbReference type="CDD" id="cd00067">
    <property type="entry name" value="GAL4"/>
    <property type="match status" value="1"/>
</dbReference>
<dbReference type="PROSITE" id="PS50048">
    <property type="entry name" value="ZN2_CY6_FUNGAL_2"/>
    <property type="match status" value="1"/>
</dbReference>
<keyword evidence="2" id="KW-0479">Metal-binding</keyword>
<dbReference type="Pfam" id="PF00172">
    <property type="entry name" value="Zn_clus"/>
    <property type="match status" value="1"/>
</dbReference>
<dbReference type="InterPro" id="IPR036864">
    <property type="entry name" value="Zn2-C6_fun-type_DNA-bd_sf"/>
</dbReference>
<dbReference type="PANTHER" id="PTHR47338">
    <property type="entry name" value="ZN(II)2CYS6 TRANSCRIPTION FACTOR (EUROFUNG)-RELATED"/>
    <property type="match status" value="1"/>
</dbReference>